<evidence type="ECO:0000313" key="2">
    <source>
        <dbReference type="EMBL" id="OGM06181.1"/>
    </source>
</evidence>
<dbReference type="PROSITE" id="PS50943">
    <property type="entry name" value="HTH_CROC1"/>
    <property type="match status" value="1"/>
</dbReference>
<dbReference type="AlphaFoldDB" id="A0A1F7WTQ9"/>
<dbReference type="EMBL" id="MGFM01000001">
    <property type="protein sequence ID" value="OGM06181.1"/>
    <property type="molecule type" value="Genomic_DNA"/>
</dbReference>
<comment type="caution">
    <text evidence="2">The sequence shown here is derived from an EMBL/GenBank/DDBJ whole genome shotgun (WGS) entry which is preliminary data.</text>
</comment>
<gene>
    <name evidence="2" type="ORF">A2125_00850</name>
</gene>
<protein>
    <recommendedName>
        <fullName evidence="1">HTH cro/C1-type domain-containing protein</fullName>
    </recommendedName>
</protein>
<evidence type="ECO:0000259" key="1">
    <source>
        <dbReference type="PROSITE" id="PS50943"/>
    </source>
</evidence>
<dbReference type="Gene3D" id="1.10.260.40">
    <property type="entry name" value="lambda repressor-like DNA-binding domains"/>
    <property type="match status" value="1"/>
</dbReference>
<organism evidence="2 3">
    <name type="scientific">Candidatus Woesebacteria bacterium GWB1_43_5</name>
    <dbReference type="NCBI Taxonomy" id="1802474"/>
    <lineage>
        <taxon>Bacteria</taxon>
        <taxon>Candidatus Woeseibacteriota</taxon>
    </lineage>
</organism>
<dbReference type="GO" id="GO:0003677">
    <property type="term" value="F:DNA binding"/>
    <property type="evidence" value="ECO:0007669"/>
    <property type="project" value="InterPro"/>
</dbReference>
<dbReference type="InterPro" id="IPR010982">
    <property type="entry name" value="Lambda_DNA-bd_dom_sf"/>
</dbReference>
<dbReference type="Proteomes" id="UP000178812">
    <property type="component" value="Unassembled WGS sequence"/>
</dbReference>
<reference evidence="2 3" key="1">
    <citation type="journal article" date="2016" name="Nat. Commun.">
        <title>Thousands of microbial genomes shed light on interconnected biogeochemical processes in an aquifer system.</title>
        <authorList>
            <person name="Anantharaman K."/>
            <person name="Brown C.T."/>
            <person name="Hug L.A."/>
            <person name="Sharon I."/>
            <person name="Castelle C.J."/>
            <person name="Probst A.J."/>
            <person name="Thomas B.C."/>
            <person name="Singh A."/>
            <person name="Wilkins M.J."/>
            <person name="Karaoz U."/>
            <person name="Brodie E.L."/>
            <person name="Williams K.H."/>
            <person name="Hubbard S.S."/>
            <person name="Banfield J.F."/>
        </authorList>
    </citation>
    <scope>NUCLEOTIDE SEQUENCE [LARGE SCALE GENOMIC DNA]</scope>
</reference>
<dbReference type="InterPro" id="IPR001387">
    <property type="entry name" value="Cro/C1-type_HTH"/>
</dbReference>
<evidence type="ECO:0000313" key="3">
    <source>
        <dbReference type="Proteomes" id="UP000178812"/>
    </source>
</evidence>
<dbReference type="Pfam" id="PF01381">
    <property type="entry name" value="HTH_3"/>
    <property type="match status" value="1"/>
</dbReference>
<accession>A0A1F7WTQ9</accession>
<name>A0A1F7WTQ9_9BACT</name>
<sequence>MEDNSNNIKNRIRDLLAGKKQIELARFCGVTTVTVNNWTHNLVVPTRANRKKICEFLKLKHSNIFYL</sequence>
<feature type="domain" description="HTH cro/C1-type" evidence="1">
    <location>
        <begin position="17"/>
        <end position="64"/>
    </location>
</feature>
<proteinExistence type="predicted"/>
<dbReference type="SUPFAM" id="SSF47413">
    <property type="entry name" value="lambda repressor-like DNA-binding domains"/>
    <property type="match status" value="1"/>
</dbReference>
<dbReference type="CDD" id="cd00093">
    <property type="entry name" value="HTH_XRE"/>
    <property type="match status" value="1"/>
</dbReference>